<evidence type="ECO:0000256" key="5">
    <source>
        <dbReference type="SAM" id="Phobius"/>
    </source>
</evidence>
<keyword evidence="8" id="KW-1185">Reference proteome</keyword>
<evidence type="ECO:0000259" key="6">
    <source>
        <dbReference type="Pfam" id="PF04932"/>
    </source>
</evidence>
<dbReference type="Pfam" id="PF04932">
    <property type="entry name" value="Wzy_C"/>
    <property type="match status" value="1"/>
</dbReference>
<feature type="transmembrane region" description="Helical" evidence="5">
    <location>
        <begin position="144"/>
        <end position="168"/>
    </location>
</feature>
<feature type="transmembrane region" description="Helical" evidence="5">
    <location>
        <begin position="406"/>
        <end position="424"/>
    </location>
</feature>
<dbReference type="PANTHER" id="PTHR37422">
    <property type="entry name" value="TEICHURONIC ACID BIOSYNTHESIS PROTEIN TUAE"/>
    <property type="match status" value="1"/>
</dbReference>
<evidence type="ECO:0000256" key="4">
    <source>
        <dbReference type="ARBA" id="ARBA00023136"/>
    </source>
</evidence>
<gene>
    <name evidence="7" type="ORF">AKJ31_11320</name>
</gene>
<accession>A0A0M0I077</accession>
<protein>
    <submittedName>
        <fullName evidence="7">Polymerase</fullName>
    </submittedName>
</protein>
<comment type="caution">
    <text evidence="7">The sequence shown here is derived from an EMBL/GenBank/DDBJ whole genome shotgun (WGS) entry which is preliminary data.</text>
</comment>
<evidence type="ECO:0000256" key="3">
    <source>
        <dbReference type="ARBA" id="ARBA00022989"/>
    </source>
</evidence>
<feature type="transmembrane region" description="Helical" evidence="5">
    <location>
        <begin position="61"/>
        <end position="81"/>
    </location>
</feature>
<dbReference type="Proteomes" id="UP000037530">
    <property type="component" value="Unassembled WGS sequence"/>
</dbReference>
<dbReference type="InterPro" id="IPR051533">
    <property type="entry name" value="WaaL-like"/>
</dbReference>
<dbReference type="EMBL" id="LHPI01000009">
    <property type="protein sequence ID" value="KOO07472.1"/>
    <property type="molecule type" value="Genomic_DNA"/>
</dbReference>
<dbReference type="InterPro" id="IPR007016">
    <property type="entry name" value="O-antigen_ligase-rel_domated"/>
</dbReference>
<feature type="transmembrane region" description="Helical" evidence="5">
    <location>
        <begin position="258"/>
        <end position="275"/>
    </location>
</feature>
<sequence length="469" mass="52104">MKSLEQFSFYSLIALLIWLPIPLGSNRDWAWSIAEIWIALQTLSLLIIYKNNLPWHYISKFKWLLLPLGIFQIWVLLQALVLPKDVVAFLSDNAYALYSLVGASDYSVSLDRTMTLRSLLRGVSYWLLVFNLILLINSGRRLKYAVVALVVSGCVQAFYASTLVLVGVKESLIWGLPEKSIATGSFIYKNHFANYLMLSLCLGLGLIVTQLHTSESGSWFIRWKRLLSGVLSSKMLVRLALVIMVIALVMTRSRMGNTAFFAATAIGGLLALLIYKTKPRALTLLVVSVLAIDTFVVGALFGLDKVKQRLVETSIQAESRDQVVIWSLDIIKDYPLTGTGMASFYTVFPGYSEADIGFYDHAHNEYVQFAVEAGLPATVMLGLMVLYALFLSLTTQYRRNSHTMKGLALGATMAIIGMLIHISVDFNLQPMANAVTFIFVLFVCFATSILPARDATAKEFLPLSVDKGS</sequence>
<evidence type="ECO:0000313" key="8">
    <source>
        <dbReference type="Proteomes" id="UP000037530"/>
    </source>
</evidence>
<reference evidence="8" key="1">
    <citation type="submission" date="2015-08" db="EMBL/GenBank/DDBJ databases">
        <title>Vibrio galatheae sp. nov., a novel member of the Vibrionaceae family isolated from the Solomon Islands.</title>
        <authorList>
            <person name="Giubergia S."/>
            <person name="Machado H."/>
            <person name="Mateiu R.V."/>
            <person name="Gram L."/>
        </authorList>
    </citation>
    <scope>NUCLEOTIDE SEQUENCE [LARGE SCALE GENOMIC DNA]</scope>
    <source>
        <strain evidence="8">DSM 19134</strain>
    </source>
</reference>
<keyword evidence="2 5" id="KW-0812">Transmembrane</keyword>
<keyword evidence="4 5" id="KW-0472">Membrane</keyword>
<organism evidence="7 8">
    <name type="scientific">Vibrio hepatarius</name>
    <dbReference type="NCBI Taxonomy" id="171383"/>
    <lineage>
        <taxon>Bacteria</taxon>
        <taxon>Pseudomonadati</taxon>
        <taxon>Pseudomonadota</taxon>
        <taxon>Gammaproteobacteria</taxon>
        <taxon>Vibrionales</taxon>
        <taxon>Vibrionaceae</taxon>
        <taxon>Vibrio</taxon>
        <taxon>Vibrio oreintalis group</taxon>
    </lineage>
</organism>
<evidence type="ECO:0000313" key="7">
    <source>
        <dbReference type="EMBL" id="KOO07472.1"/>
    </source>
</evidence>
<feature type="transmembrane region" description="Helical" evidence="5">
    <location>
        <begin position="119"/>
        <end position="137"/>
    </location>
</feature>
<feature type="transmembrane region" description="Helical" evidence="5">
    <location>
        <begin position="7"/>
        <end position="23"/>
    </location>
</feature>
<dbReference type="RefSeq" id="WP_053409209.1">
    <property type="nucleotide sequence ID" value="NZ_DAIPHI010000026.1"/>
</dbReference>
<dbReference type="GO" id="GO:0016020">
    <property type="term" value="C:membrane"/>
    <property type="evidence" value="ECO:0007669"/>
    <property type="project" value="UniProtKB-SubCell"/>
</dbReference>
<evidence type="ECO:0000256" key="2">
    <source>
        <dbReference type="ARBA" id="ARBA00022692"/>
    </source>
</evidence>
<feature type="transmembrane region" description="Helical" evidence="5">
    <location>
        <begin position="373"/>
        <end position="394"/>
    </location>
</feature>
<feature type="transmembrane region" description="Helical" evidence="5">
    <location>
        <begin position="192"/>
        <end position="214"/>
    </location>
</feature>
<feature type="transmembrane region" description="Helical" evidence="5">
    <location>
        <begin position="430"/>
        <end position="450"/>
    </location>
</feature>
<evidence type="ECO:0000256" key="1">
    <source>
        <dbReference type="ARBA" id="ARBA00004141"/>
    </source>
</evidence>
<dbReference type="OrthoDB" id="9783389at2"/>
<feature type="transmembrane region" description="Helical" evidence="5">
    <location>
        <begin position="235"/>
        <end position="252"/>
    </location>
</feature>
<feature type="transmembrane region" description="Helical" evidence="5">
    <location>
        <begin position="29"/>
        <end position="49"/>
    </location>
</feature>
<dbReference type="PATRIC" id="fig|171383.3.peg.2311"/>
<feature type="domain" description="O-antigen ligase-related" evidence="6">
    <location>
        <begin position="239"/>
        <end position="381"/>
    </location>
</feature>
<proteinExistence type="predicted"/>
<dbReference type="STRING" id="171383.AKJ31_11320"/>
<feature type="transmembrane region" description="Helical" evidence="5">
    <location>
        <begin position="282"/>
        <end position="303"/>
    </location>
</feature>
<name>A0A0M0I077_9VIBR</name>
<keyword evidence="3 5" id="KW-1133">Transmembrane helix</keyword>
<comment type="subcellular location">
    <subcellularLocation>
        <location evidence="1">Membrane</location>
        <topology evidence="1">Multi-pass membrane protein</topology>
    </subcellularLocation>
</comment>
<dbReference type="AlphaFoldDB" id="A0A0M0I077"/>
<dbReference type="PANTHER" id="PTHR37422:SF13">
    <property type="entry name" value="LIPOPOLYSACCHARIDE BIOSYNTHESIS PROTEIN PA4999-RELATED"/>
    <property type="match status" value="1"/>
</dbReference>